<evidence type="ECO:0000256" key="1">
    <source>
        <dbReference type="SAM" id="MobiDB-lite"/>
    </source>
</evidence>
<proteinExistence type="predicted"/>
<dbReference type="AlphaFoldDB" id="A0A6A3QHB8"/>
<accession>A0A6A3QHB8</accession>
<protein>
    <submittedName>
        <fullName evidence="2">Uncharacterized protein</fullName>
    </submittedName>
</protein>
<evidence type="ECO:0000313" key="2">
    <source>
        <dbReference type="EMBL" id="KAE9076137.1"/>
    </source>
</evidence>
<gene>
    <name evidence="2" type="ORF">PF007_g24743</name>
    <name evidence="3" type="ORF">PF008_g24371</name>
</gene>
<dbReference type="EMBL" id="QXFZ01002536">
    <property type="protein sequence ID" value="KAE9076137.1"/>
    <property type="molecule type" value="Genomic_DNA"/>
</dbReference>
<feature type="region of interest" description="Disordered" evidence="1">
    <location>
        <begin position="1"/>
        <end position="34"/>
    </location>
</feature>
<dbReference type="EMBL" id="QXFY01002595">
    <property type="protein sequence ID" value="KAE9295060.1"/>
    <property type="molecule type" value="Genomic_DNA"/>
</dbReference>
<dbReference type="Proteomes" id="UP000441208">
    <property type="component" value="Unassembled WGS sequence"/>
</dbReference>
<comment type="caution">
    <text evidence="2">The sequence shown here is derived from an EMBL/GenBank/DDBJ whole genome shotgun (WGS) entry which is preliminary data.</text>
</comment>
<sequence length="61" mass="6896">MRADKLEAARRGRRVSVGEDVPSTIGHHRSYADDRSIGDLLLEEQLVDDTENEQSSISEKR</sequence>
<reference evidence="2 4" key="1">
    <citation type="submission" date="2018-08" db="EMBL/GenBank/DDBJ databases">
        <title>Genomic investigation of the strawberry pathogen Phytophthora fragariae indicates pathogenicity is determined by transcriptional variation in three key races.</title>
        <authorList>
            <person name="Adams T.M."/>
            <person name="Armitage A.D."/>
            <person name="Sobczyk M.K."/>
            <person name="Bates H.J."/>
            <person name="Dunwell J.M."/>
            <person name="Nellist C.F."/>
            <person name="Harrison R.J."/>
        </authorList>
    </citation>
    <scope>NUCLEOTIDE SEQUENCE [LARGE SCALE GENOMIC DNA]</scope>
    <source>
        <strain evidence="2 4">NOV-71</strain>
        <strain evidence="3 5">NOV-77</strain>
    </source>
</reference>
<feature type="compositionally biased region" description="Basic and acidic residues" evidence="1">
    <location>
        <begin position="1"/>
        <end position="10"/>
    </location>
</feature>
<dbReference type="Proteomes" id="UP000486351">
    <property type="component" value="Unassembled WGS sequence"/>
</dbReference>
<name>A0A6A3QHB8_9STRA</name>
<evidence type="ECO:0000313" key="4">
    <source>
        <dbReference type="Proteomes" id="UP000441208"/>
    </source>
</evidence>
<evidence type="ECO:0000313" key="5">
    <source>
        <dbReference type="Proteomes" id="UP000486351"/>
    </source>
</evidence>
<organism evidence="2 4">
    <name type="scientific">Phytophthora fragariae</name>
    <dbReference type="NCBI Taxonomy" id="53985"/>
    <lineage>
        <taxon>Eukaryota</taxon>
        <taxon>Sar</taxon>
        <taxon>Stramenopiles</taxon>
        <taxon>Oomycota</taxon>
        <taxon>Peronosporomycetes</taxon>
        <taxon>Peronosporales</taxon>
        <taxon>Peronosporaceae</taxon>
        <taxon>Phytophthora</taxon>
    </lineage>
</organism>
<evidence type="ECO:0000313" key="3">
    <source>
        <dbReference type="EMBL" id="KAE9295060.1"/>
    </source>
</evidence>